<comment type="caution">
    <text evidence="2">The sequence shown here is derived from an EMBL/GenBank/DDBJ whole genome shotgun (WGS) entry which is preliminary data.</text>
</comment>
<keyword evidence="3" id="KW-1185">Reference proteome</keyword>
<organism evidence="2 3">
    <name type="scientific">Gossypium arboreum</name>
    <name type="common">Tree cotton</name>
    <name type="synonym">Gossypium nanking</name>
    <dbReference type="NCBI Taxonomy" id="29729"/>
    <lineage>
        <taxon>Eukaryota</taxon>
        <taxon>Viridiplantae</taxon>
        <taxon>Streptophyta</taxon>
        <taxon>Embryophyta</taxon>
        <taxon>Tracheophyta</taxon>
        <taxon>Spermatophyta</taxon>
        <taxon>Magnoliopsida</taxon>
        <taxon>eudicotyledons</taxon>
        <taxon>Gunneridae</taxon>
        <taxon>Pentapetalae</taxon>
        <taxon>rosids</taxon>
        <taxon>malvids</taxon>
        <taxon>Malvales</taxon>
        <taxon>Malvaceae</taxon>
        <taxon>Malvoideae</taxon>
        <taxon>Gossypium</taxon>
    </lineage>
</organism>
<dbReference type="Proteomes" id="UP001358586">
    <property type="component" value="Chromosome 12"/>
</dbReference>
<evidence type="ECO:0000256" key="1">
    <source>
        <dbReference type="SAM" id="MobiDB-lite"/>
    </source>
</evidence>
<sequence>MGHGIKDCNDTPDESKELSKEDLPFSLALKARSILIGKVSMQLGVTMKKSMPQHYYLGRSDEGMEGNSNSDTIQGEKEDVDEGQFGNKRGRDQLELKLVMSGY</sequence>
<protein>
    <submittedName>
        <fullName evidence="2">Uncharacterized protein</fullName>
    </submittedName>
</protein>
<evidence type="ECO:0000313" key="2">
    <source>
        <dbReference type="EMBL" id="KAK5775649.1"/>
    </source>
</evidence>
<evidence type="ECO:0000313" key="3">
    <source>
        <dbReference type="Proteomes" id="UP001358586"/>
    </source>
</evidence>
<dbReference type="EMBL" id="JARKNE010000012">
    <property type="protein sequence ID" value="KAK5775649.1"/>
    <property type="molecule type" value="Genomic_DNA"/>
</dbReference>
<name>A0ABR0MNU5_GOSAR</name>
<reference evidence="2 3" key="1">
    <citation type="submission" date="2023-03" db="EMBL/GenBank/DDBJ databases">
        <title>WGS of Gossypium arboreum.</title>
        <authorList>
            <person name="Yu D."/>
        </authorList>
    </citation>
    <scope>NUCLEOTIDE SEQUENCE [LARGE SCALE GENOMIC DNA]</scope>
    <source>
        <tissue evidence="2">Leaf</tissue>
    </source>
</reference>
<gene>
    <name evidence="2" type="ORF">PVK06_043567</name>
</gene>
<proteinExistence type="predicted"/>
<feature type="region of interest" description="Disordered" evidence="1">
    <location>
        <begin position="57"/>
        <end position="91"/>
    </location>
</feature>
<feature type="region of interest" description="Disordered" evidence="1">
    <location>
        <begin position="1"/>
        <end position="22"/>
    </location>
</feature>
<accession>A0ABR0MNU5</accession>